<dbReference type="Pfam" id="PF08282">
    <property type="entry name" value="Hydrolase_3"/>
    <property type="match status" value="1"/>
</dbReference>
<reference evidence="2" key="1">
    <citation type="submission" date="2016-10" db="EMBL/GenBank/DDBJ databases">
        <authorList>
            <person name="Varghese N."/>
            <person name="Submissions S."/>
        </authorList>
    </citation>
    <scope>NUCLEOTIDE SEQUENCE [LARGE SCALE GENOMIC DNA]</scope>
    <source>
        <strain evidence="2">DSM 23664</strain>
    </source>
</reference>
<evidence type="ECO:0000313" key="1">
    <source>
        <dbReference type="EMBL" id="SFC56035.1"/>
    </source>
</evidence>
<dbReference type="InterPro" id="IPR023214">
    <property type="entry name" value="HAD_sf"/>
</dbReference>
<sequence length="278" mass="31016">MQPYYIFLDVDGTLVTYNNELPESAVGAIKAAQANGHKVFTVTGRSKAEMYEDILDIGFDGYIGGNGSYIETDEHVIADRKLSAKDTRMIVDWLYENGLEFYLEGNIGLFASERFEVEAERPLQLYAAKKGKEQPNQVRVKDVFPEMIFGEQPYRNDINKISFILNAYEDYLKAKDQFSNFKVGTWGGVGETALFGDISLKNINKSSAIQQLLNHFGASNEATIAFGDAKVDIPMLEHCSIGVAMGNGGPEIKNASDYITDDVEQDGLYKAFKYFDLI</sequence>
<dbReference type="Proteomes" id="UP000199612">
    <property type="component" value="Unassembled WGS sequence"/>
</dbReference>
<dbReference type="PANTHER" id="PTHR10000">
    <property type="entry name" value="PHOSPHOSERINE PHOSPHATASE"/>
    <property type="match status" value="1"/>
</dbReference>
<evidence type="ECO:0000313" key="2">
    <source>
        <dbReference type="Proteomes" id="UP000199612"/>
    </source>
</evidence>
<protein>
    <recommendedName>
        <fullName evidence="3">Cof subfamily of IIB subfamily of haloacid dehalogenase superfamily/HAD-superfamily hydrolase, subfamily IIB</fullName>
    </recommendedName>
</protein>
<dbReference type="GO" id="GO:0000287">
    <property type="term" value="F:magnesium ion binding"/>
    <property type="evidence" value="ECO:0007669"/>
    <property type="project" value="TreeGrafter"/>
</dbReference>
<dbReference type="Gene3D" id="3.30.1240.10">
    <property type="match status" value="1"/>
</dbReference>
<accession>A0A1I1K5Z4</accession>
<evidence type="ECO:0008006" key="3">
    <source>
        <dbReference type="Google" id="ProtNLM"/>
    </source>
</evidence>
<name>A0A1I1K5Z4_9LACT</name>
<dbReference type="Gene3D" id="3.40.50.1000">
    <property type="entry name" value="HAD superfamily/HAD-like"/>
    <property type="match status" value="1"/>
</dbReference>
<dbReference type="SFLD" id="SFLDG01140">
    <property type="entry name" value="C2.B:_Phosphomannomutase_and_P"/>
    <property type="match status" value="1"/>
</dbReference>
<dbReference type="STRING" id="753702.SAMN04488102_11065"/>
<dbReference type="SFLD" id="SFLDS00003">
    <property type="entry name" value="Haloacid_Dehalogenase"/>
    <property type="match status" value="1"/>
</dbReference>
<dbReference type="PANTHER" id="PTHR10000:SF25">
    <property type="entry name" value="PHOSPHATASE YKRA-RELATED"/>
    <property type="match status" value="1"/>
</dbReference>
<dbReference type="EMBL" id="FOLT01000010">
    <property type="protein sequence ID" value="SFC56035.1"/>
    <property type="molecule type" value="Genomic_DNA"/>
</dbReference>
<gene>
    <name evidence="1" type="ORF">SAMN04488102_11065</name>
</gene>
<dbReference type="GO" id="GO:0016791">
    <property type="term" value="F:phosphatase activity"/>
    <property type="evidence" value="ECO:0007669"/>
    <property type="project" value="UniProtKB-ARBA"/>
</dbReference>
<dbReference type="PROSITE" id="PS01228">
    <property type="entry name" value="COF_1"/>
    <property type="match status" value="1"/>
</dbReference>
<dbReference type="AlphaFoldDB" id="A0A1I1K5Z4"/>
<dbReference type="SUPFAM" id="SSF56784">
    <property type="entry name" value="HAD-like"/>
    <property type="match status" value="1"/>
</dbReference>
<dbReference type="InterPro" id="IPR000150">
    <property type="entry name" value="Cof"/>
</dbReference>
<keyword evidence="2" id="KW-1185">Reference proteome</keyword>
<dbReference type="RefSeq" id="WP_091530914.1">
    <property type="nucleotide sequence ID" value="NZ_FOLT01000010.1"/>
</dbReference>
<dbReference type="GO" id="GO:0005829">
    <property type="term" value="C:cytosol"/>
    <property type="evidence" value="ECO:0007669"/>
    <property type="project" value="TreeGrafter"/>
</dbReference>
<organism evidence="1 2">
    <name type="scientific">Alkalibacterium subtropicum</name>
    <dbReference type="NCBI Taxonomy" id="753702"/>
    <lineage>
        <taxon>Bacteria</taxon>
        <taxon>Bacillati</taxon>
        <taxon>Bacillota</taxon>
        <taxon>Bacilli</taxon>
        <taxon>Lactobacillales</taxon>
        <taxon>Carnobacteriaceae</taxon>
        <taxon>Alkalibacterium</taxon>
    </lineage>
</organism>
<dbReference type="OrthoDB" id="9810101at2"/>
<dbReference type="NCBIfam" id="TIGR00099">
    <property type="entry name" value="Cof-subfamily"/>
    <property type="match status" value="1"/>
</dbReference>
<proteinExistence type="predicted"/>
<dbReference type="InterPro" id="IPR036412">
    <property type="entry name" value="HAD-like_sf"/>
</dbReference>